<reference evidence="12 13" key="1">
    <citation type="submission" date="2018-10" db="EMBL/GenBank/DDBJ databases">
        <title>Propagation and draft genome sequences of three atypical Erhlichia ruminantium isolates.</title>
        <authorList>
            <person name="Liebenberg J."/>
            <person name="Steyn H."/>
            <person name="Josemans A."/>
            <person name="Zweygarth E."/>
        </authorList>
    </citation>
    <scope>NUCLEOTIDE SEQUENCE [LARGE SCALE GENOMIC DNA]</scope>
    <source>
        <strain evidence="12 13">Omatjenne</strain>
    </source>
</reference>
<dbReference type="HAMAP" id="MF_00161">
    <property type="entry name" value="LspA"/>
    <property type="match status" value="1"/>
</dbReference>
<keyword evidence="8 9" id="KW-0472">Membrane</keyword>
<evidence type="ECO:0000256" key="9">
    <source>
        <dbReference type="HAMAP-Rule" id="MF_00161"/>
    </source>
</evidence>
<comment type="function">
    <text evidence="9 10">This protein specifically catalyzes the removal of signal peptides from prolipoproteins.</text>
</comment>
<evidence type="ECO:0000256" key="10">
    <source>
        <dbReference type="RuleBase" id="RU000594"/>
    </source>
</evidence>
<dbReference type="NCBIfam" id="TIGR00077">
    <property type="entry name" value="lspA"/>
    <property type="match status" value="1"/>
</dbReference>
<keyword evidence="13" id="KW-1185">Reference proteome</keyword>
<feature type="transmembrane region" description="Helical" evidence="9">
    <location>
        <begin position="86"/>
        <end position="107"/>
    </location>
</feature>
<comment type="subcellular location">
    <subcellularLocation>
        <location evidence="9">Cell membrane</location>
        <topology evidence="9">Multi-pass membrane protein</topology>
    </subcellularLocation>
</comment>
<evidence type="ECO:0000256" key="4">
    <source>
        <dbReference type="ARBA" id="ARBA00022692"/>
    </source>
</evidence>
<evidence type="ECO:0000256" key="6">
    <source>
        <dbReference type="ARBA" id="ARBA00022801"/>
    </source>
</evidence>
<comment type="catalytic activity">
    <reaction evidence="9 10">
        <text>Release of signal peptides from bacterial membrane prolipoproteins. Hydrolyzes -Xaa-Yaa-Zaa-|-(S,diacylglyceryl)Cys-, in which Xaa is hydrophobic (preferably Leu), and Yaa (Ala or Ser) and Zaa (Gly or Ala) have small, neutral side chains.</text>
        <dbReference type="EC" id="3.4.23.36"/>
    </reaction>
</comment>
<dbReference type="RefSeq" id="WP_158406993.1">
    <property type="nucleotide sequence ID" value="NZ_CP033454.1"/>
</dbReference>
<protein>
    <recommendedName>
        <fullName evidence="9">Lipoprotein signal peptidase</fullName>
        <ecNumber evidence="9">3.4.23.36</ecNumber>
    </recommendedName>
    <alternativeName>
        <fullName evidence="9">Prolipoprotein signal peptidase</fullName>
    </alternativeName>
    <alternativeName>
        <fullName evidence="9">Signal peptidase II</fullName>
        <shortName evidence="9">SPase II</shortName>
    </alternativeName>
</protein>
<evidence type="ECO:0000256" key="2">
    <source>
        <dbReference type="ARBA" id="ARBA00022475"/>
    </source>
</evidence>
<evidence type="ECO:0000256" key="8">
    <source>
        <dbReference type="ARBA" id="ARBA00023136"/>
    </source>
</evidence>
<dbReference type="AlphaFoldDB" id="A0AAE6UIU5"/>
<feature type="active site" evidence="9">
    <location>
        <position position="128"/>
    </location>
</feature>
<keyword evidence="4 9" id="KW-0812">Transmembrane</keyword>
<dbReference type="PANTHER" id="PTHR33695">
    <property type="entry name" value="LIPOPROTEIN SIGNAL PEPTIDASE"/>
    <property type="match status" value="1"/>
</dbReference>
<dbReference type="Proteomes" id="UP000422822">
    <property type="component" value="Chromosome"/>
</dbReference>
<dbReference type="Pfam" id="PF01252">
    <property type="entry name" value="Peptidase_A8"/>
    <property type="match status" value="1"/>
</dbReference>
<dbReference type="EMBL" id="CP033455">
    <property type="protein sequence ID" value="QGR03805.1"/>
    <property type="molecule type" value="Genomic_DNA"/>
</dbReference>
<evidence type="ECO:0000256" key="7">
    <source>
        <dbReference type="ARBA" id="ARBA00022989"/>
    </source>
</evidence>
<sequence>MKKYILIICVLVFIDQISKWYIMFLLQNVDVIEICGFLRLAQVWNTGISFGIMNGFMYSNLVFCGISIVITVILFCFLISCLVDRLSLAMIIGGSIGNIVDRIVYGAVYDFIDVYVQSWHWPAFNFADFFIVLGISIIFTKSVLADKKNDA</sequence>
<feature type="active site" evidence="9">
    <location>
        <position position="110"/>
    </location>
</feature>
<dbReference type="InterPro" id="IPR001872">
    <property type="entry name" value="Peptidase_A8"/>
</dbReference>
<keyword evidence="2 9" id="KW-1003">Cell membrane</keyword>
<accession>A0AAE6UIU5</accession>
<comment type="pathway">
    <text evidence="9">Protein modification; lipoprotein biosynthesis (signal peptide cleavage).</text>
</comment>
<evidence type="ECO:0000313" key="12">
    <source>
        <dbReference type="EMBL" id="QGR03805.1"/>
    </source>
</evidence>
<organism evidence="12 13">
    <name type="scientific">Ehrlichia ruminantium</name>
    <name type="common">heartwater rickettsia</name>
    <name type="synonym">Cowdria ruminantium</name>
    <dbReference type="NCBI Taxonomy" id="779"/>
    <lineage>
        <taxon>Bacteria</taxon>
        <taxon>Pseudomonadati</taxon>
        <taxon>Pseudomonadota</taxon>
        <taxon>Alphaproteobacteria</taxon>
        <taxon>Rickettsiales</taxon>
        <taxon>Anaplasmataceae</taxon>
        <taxon>Ehrlichia</taxon>
    </lineage>
</organism>
<comment type="similarity">
    <text evidence="1 9 11">Belongs to the peptidase A8 family.</text>
</comment>
<keyword evidence="3 9" id="KW-0645">Protease</keyword>
<keyword evidence="7 9" id="KW-1133">Transmembrane helix</keyword>
<evidence type="ECO:0000256" key="5">
    <source>
        <dbReference type="ARBA" id="ARBA00022750"/>
    </source>
</evidence>
<keyword evidence="5 9" id="KW-0064">Aspartyl protease</keyword>
<evidence type="ECO:0000256" key="11">
    <source>
        <dbReference type="RuleBase" id="RU004181"/>
    </source>
</evidence>
<keyword evidence="6 9" id="KW-0378">Hydrolase</keyword>
<evidence type="ECO:0000313" key="13">
    <source>
        <dbReference type="Proteomes" id="UP000422822"/>
    </source>
</evidence>
<evidence type="ECO:0000256" key="3">
    <source>
        <dbReference type="ARBA" id="ARBA00022670"/>
    </source>
</evidence>
<dbReference type="GO" id="GO:0005886">
    <property type="term" value="C:plasma membrane"/>
    <property type="evidence" value="ECO:0007669"/>
    <property type="project" value="UniProtKB-SubCell"/>
</dbReference>
<dbReference type="PROSITE" id="PS00855">
    <property type="entry name" value="SPASE_II"/>
    <property type="match status" value="1"/>
</dbReference>
<feature type="transmembrane region" description="Helical" evidence="9">
    <location>
        <begin position="56"/>
        <end position="79"/>
    </location>
</feature>
<dbReference type="PRINTS" id="PR00781">
    <property type="entry name" value="LIPOSIGPTASE"/>
</dbReference>
<evidence type="ECO:0000256" key="1">
    <source>
        <dbReference type="ARBA" id="ARBA00006139"/>
    </source>
</evidence>
<dbReference type="GO" id="GO:0006508">
    <property type="term" value="P:proteolysis"/>
    <property type="evidence" value="ECO:0007669"/>
    <property type="project" value="UniProtKB-KW"/>
</dbReference>
<dbReference type="PANTHER" id="PTHR33695:SF1">
    <property type="entry name" value="LIPOPROTEIN SIGNAL PEPTIDASE"/>
    <property type="match status" value="1"/>
</dbReference>
<name>A0AAE6UIU5_EHRRU</name>
<dbReference type="GO" id="GO:0004190">
    <property type="term" value="F:aspartic-type endopeptidase activity"/>
    <property type="evidence" value="ECO:0007669"/>
    <property type="project" value="UniProtKB-UniRule"/>
</dbReference>
<gene>
    <name evidence="9 12" type="primary">lspA</name>
    <name evidence="12" type="ORF">EDL80_04570</name>
</gene>
<feature type="transmembrane region" description="Helical" evidence="9">
    <location>
        <begin position="119"/>
        <end position="139"/>
    </location>
</feature>
<feature type="transmembrane region" description="Helical" evidence="9">
    <location>
        <begin position="20"/>
        <end position="44"/>
    </location>
</feature>
<proteinExistence type="inferred from homology"/>
<dbReference type="EC" id="3.4.23.36" evidence="9"/>